<evidence type="ECO:0000256" key="3">
    <source>
        <dbReference type="ARBA" id="ARBA00012338"/>
    </source>
</evidence>
<dbReference type="Gene3D" id="1.20.200.10">
    <property type="entry name" value="Fumarase/aspartase (Central domain)"/>
    <property type="match status" value="1"/>
</dbReference>
<dbReference type="Proteomes" id="UP000182983">
    <property type="component" value="Unassembled WGS sequence"/>
</dbReference>
<evidence type="ECO:0000256" key="2">
    <source>
        <dbReference type="ARBA" id="ARBA00004941"/>
    </source>
</evidence>
<dbReference type="PRINTS" id="PR00145">
    <property type="entry name" value="ARGSUCLYASE"/>
</dbReference>
<evidence type="ECO:0000256" key="4">
    <source>
        <dbReference type="ARBA" id="ARBA00022571"/>
    </source>
</evidence>
<dbReference type="HAMAP" id="MF_00006">
    <property type="entry name" value="Arg_succ_lyase"/>
    <property type="match status" value="1"/>
</dbReference>
<evidence type="ECO:0000256" key="1">
    <source>
        <dbReference type="ARBA" id="ARBA00000985"/>
    </source>
</evidence>
<dbReference type="Gene3D" id="1.10.275.10">
    <property type="entry name" value="Fumarase/aspartase (N-terminal domain)"/>
    <property type="match status" value="1"/>
</dbReference>
<keyword evidence="11" id="KW-1185">Reference proteome</keyword>
<dbReference type="InterPro" id="IPR000362">
    <property type="entry name" value="Fumarate_lyase_fam"/>
</dbReference>
<dbReference type="UniPathway" id="UPA00068">
    <property type="reaction ID" value="UER00114"/>
</dbReference>
<comment type="catalytic activity">
    <reaction evidence="1 7">
        <text>2-(N(omega)-L-arginino)succinate = fumarate + L-arginine</text>
        <dbReference type="Rhea" id="RHEA:24020"/>
        <dbReference type="ChEBI" id="CHEBI:29806"/>
        <dbReference type="ChEBI" id="CHEBI:32682"/>
        <dbReference type="ChEBI" id="CHEBI:57472"/>
        <dbReference type="EC" id="4.3.2.1"/>
    </reaction>
</comment>
<dbReference type="OrthoDB" id="9769623at2"/>
<evidence type="ECO:0000256" key="6">
    <source>
        <dbReference type="ARBA" id="ARBA00023239"/>
    </source>
</evidence>
<evidence type="ECO:0000259" key="9">
    <source>
        <dbReference type="Pfam" id="PF14698"/>
    </source>
</evidence>
<name>A0A1H6H1U2_MAGFU</name>
<dbReference type="GO" id="GO:0042450">
    <property type="term" value="P:L-arginine biosynthetic process via ornithine"/>
    <property type="evidence" value="ECO:0007669"/>
    <property type="project" value="UniProtKB-UniRule"/>
</dbReference>
<dbReference type="RefSeq" id="WP_074765493.1">
    <property type="nucleotide sequence ID" value="NZ_FNWO01000002.1"/>
</dbReference>
<reference evidence="11" key="1">
    <citation type="submission" date="2016-10" db="EMBL/GenBank/DDBJ databases">
        <authorList>
            <person name="Varghese N."/>
            <person name="Submissions S."/>
        </authorList>
    </citation>
    <scope>NUCLEOTIDE SEQUENCE [LARGE SCALE GENOMIC DNA]</scope>
    <source>
        <strain evidence="11">DSM 13234</strain>
    </source>
</reference>
<evidence type="ECO:0000259" key="8">
    <source>
        <dbReference type="Pfam" id="PF00206"/>
    </source>
</evidence>
<dbReference type="AlphaFoldDB" id="A0A1H6H1U2"/>
<proteinExistence type="inferred from homology"/>
<accession>A0A1H6H1U2</accession>
<sequence>MTDNDSKAAASKMWGGRFAGGPAAIMRRINASIDFDRRLYAQDIRGSQAHCQMLVAQKMIGADDAAAILGGLDTVLAEIEAGTFPFRAELEDIHMNVEARLAELIGEPAGRLHTARSRNDQVATDFRLWVRDAIDGMEAGLKELVEALLDRAEEHAATVMPGFTHLQAAQPVTFGHHLMAYVEMIGRDRSRLADARKRLNESPLGSAALAGTSFPIDREATARALGFERPMRNSLDGVSDRDFALEFLSAASICAVHLSRLAEELVIWTSAQFRFVSLSDAFTTGSSIMPQKRNPDAAELIRAKTGRVIGDLASLLIVMKGLPLAYSKDMQDDKEPVFEAADTMELAISAMTGMIRDLTANEAVMAAAAGAGFTTATDIADWCVRALGMPFRRAHHVAGSLVKLAEDKGVGLEDLSLDEMRAIEPGITAEAQAVLTVASSVASRTSQGGTAPVRVRAAIAEARTRLAEEGR</sequence>
<dbReference type="GO" id="GO:0005829">
    <property type="term" value="C:cytosol"/>
    <property type="evidence" value="ECO:0007669"/>
    <property type="project" value="TreeGrafter"/>
</dbReference>
<dbReference type="PRINTS" id="PR00149">
    <property type="entry name" value="FUMRATELYASE"/>
</dbReference>
<organism evidence="10 11">
    <name type="scientific">Magnetospirillum fulvum</name>
    <name type="common">Rhodospirillum fulvum</name>
    <dbReference type="NCBI Taxonomy" id="1082"/>
    <lineage>
        <taxon>Bacteria</taxon>
        <taxon>Pseudomonadati</taxon>
        <taxon>Pseudomonadota</taxon>
        <taxon>Alphaproteobacteria</taxon>
        <taxon>Rhodospirillales</taxon>
        <taxon>Rhodospirillaceae</taxon>
        <taxon>Magnetospirillum</taxon>
    </lineage>
</organism>
<dbReference type="InterPro" id="IPR022761">
    <property type="entry name" value="Fumarate_lyase_N"/>
</dbReference>
<comment type="pathway">
    <text evidence="2 7">Amino-acid biosynthesis; L-arginine biosynthesis; L-arginine from L-ornithine and carbamoyl phosphate: step 3/3.</text>
</comment>
<dbReference type="EC" id="4.3.2.1" evidence="3 7"/>
<dbReference type="PANTHER" id="PTHR43814">
    <property type="entry name" value="ARGININOSUCCINATE LYASE"/>
    <property type="match status" value="1"/>
</dbReference>
<keyword evidence="5 7" id="KW-0028">Amino-acid biosynthesis</keyword>
<dbReference type="InterPro" id="IPR024083">
    <property type="entry name" value="Fumarase/histidase_N"/>
</dbReference>
<feature type="domain" description="Fumarate lyase N-terminal" evidence="8">
    <location>
        <begin position="16"/>
        <end position="310"/>
    </location>
</feature>
<dbReference type="PANTHER" id="PTHR43814:SF1">
    <property type="entry name" value="ARGININOSUCCINATE LYASE"/>
    <property type="match status" value="1"/>
</dbReference>
<feature type="domain" description="Argininosuccinate lyase C-terminal" evidence="9">
    <location>
        <begin position="373"/>
        <end position="442"/>
    </location>
</feature>
<dbReference type="InterPro" id="IPR020557">
    <property type="entry name" value="Fumarate_lyase_CS"/>
</dbReference>
<dbReference type="FunFam" id="1.10.40.30:FF:000001">
    <property type="entry name" value="Argininosuccinate lyase"/>
    <property type="match status" value="1"/>
</dbReference>
<evidence type="ECO:0000256" key="7">
    <source>
        <dbReference type="HAMAP-Rule" id="MF_00006"/>
    </source>
</evidence>
<keyword evidence="7" id="KW-0963">Cytoplasm</keyword>
<evidence type="ECO:0000256" key="5">
    <source>
        <dbReference type="ARBA" id="ARBA00022605"/>
    </source>
</evidence>
<dbReference type="Gene3D" id="1.10.40.30">
    <property type="entry name" value="Fumarase/aspartase (C-terminal domain)"/>
    <property type="match status" value="1"/>
</dbReference>
<dbReference type="FunFam" id="1.20.200.10:FF:000015">
    <property type="entry name" value="argininosuccinate lyase isoform X2"/>
    <property type="match status" value="1"/>
</dbReference>
<dbReference type="NCBIfam" id="TIGR00838">
    <property type="entry name" value="argH"/>
    <property type="match status" value="1"/>
</dbReference>
<dbReference type="FunFam" id="1.10.275.10:FF:000002">
    <property type="entry name" value="Argininosuccinate lyase"/>
    <property type="match status" value="1"/>
</dbReference>
<protein>
    <recommendedName>
        <fullName evidence="3 7">Argininosuccinate lyase</fullName>
        <shortName evidence="7">ASAL</shortName>
        <ecNumber evidence="3 7">4.3.2.1</ecNumber>
    </recommendedName>
    <alternativeName>
        <fullName evidence="7">Arginosuccinase</fullName>
    </alternativeName>
</protein>
<evidence type="ECO:0000313" key="10">
    <source>
        <dbReference type="EMBL" id="SEH28105.1"/>
    </source>
</evidence>
<dbReference type="InterPro" id="IPR009049">
    <property type="entry name" value="Argininosuccinate_lyase"/>
</dbReference>
<dbReference type="InterPro" id="IPR008948">
    <property type="entry name" value="L-Aspartase-like"/>
</dbReference>
<dbReference type="Pfam" id="PF00206">
    <property type="entry name" value="Lyase_1"/>
    <property type="match status" value="1"/>
</dbReference>
<dbReference type="PROSITE" id="PS00163">
    <property type="entry name" value="FUMARATE_LYASES"/>
    <property type="match status" value="1"/>
</dbReference>
<comment type="subcellular location">
    <subcellularLocation>
        <location evidence="7">Cytoplasm</location>
    </subcellularLocation>
</comment>
<dbReference type="GO" id="GO:0004056">
    <property type="term" value="F:argininosuccinate lyase activity"/>
    <property type="evidence" value="ECO:0007669"/>
    <property type="project" value="UniProtKB-UniRule"/>
</dbReference>
<keyword evidence="4 7" id="KW-0055">Arginine biosynthesis</keyword>
<dbReference type="SUPFAM" id="SSF48557">
    <property type="entry name" value="L-aspartase-like"/>
    <property type="match status" value="1"/>
</dbReference>
<dbReference type="InterPro" id="IPR029419">
    <property type="entry name" value="Arg_succ_lyase_C"/>
</dbReference>
<keyword evidence="6 7" id="KW-0456">Lyase</keyword>
<dbReference type="Pfam" id="PF14698">
    <property type="entry name" value="ASL_C2"/>
    <property type="match status" value="1"/>
</dbReference>
<comment type="similarity">
    <text evidence="7">Belongs to the lyase 1 family. Argininosuccinate lyase subfamily.</text>
</comment>
<evidence type="ECO:0000313" key="11">
    <source>
        <dbReference type="Proteomes" id="UP000182983"/>
    </source>
</evidence>
<dbReference type="CDD" id="cd01359">
    <property type="entry name" value="Argininosuccinate_lyase"/>
    <property type="match status" value="1"/>
</dbReference>
<dbReference type="EMBL" id="FNWO01000002">
    <property type="protein sequence ID" value="SEH28105.1"/>
    <property type="molecule type" value="Genomic_DNA"/>
</dbReference>
<gene>
    <name evidence="7" type="primary">argH</name>
    <name evidence="10" type="ORF">SAMN04244559_00650</name>
</gene>